<dbReference type="Gene3D" id="3.90.230.10">
    <property type="entry name" value="Creatinase/methionine aminopeptidase superfamily"/>
    <property type="match status" value="1"/>
</dbReference>
<name>A0ABQ6IR11_9MICO</name>
<dbReference type="EMBL" id="BSUO01000001">
    <property type="protein sequence ID" value="GMA40360.1"/>
    <property type="molecule type" value="Genomic_DNA"/>
</dbReference>
<evidence type="ECO:0000313" key="1">
    <source>
        <dbReference type="EMBL" id="GMA40360.1"/>
    </source>
</evidence>
<comment type="caution">
    <text evidence="1">The sequence shown here is derived from an EMBL/GenBank/DDBJ whole genome shotgun (WGS) entry which is preliminary data.</text>
</comment>
<proteinExistence type="predicted"/>
<gene>
    <name evidence="1" type="ORF">GCM10025883_24050</name>
</gene>
<evidence type="ECO:0000313" key="2">
    <source>
        <dbReference type="Proteomes" id="UP001157126"/>
    </source>
</evidence>
<sequence>MSIRSEDENELAENMTFHVICGMWMEGFGYEVSESVRVTSTGVETFTSFPRALIHT</sequence>
<organism evidence="1 2">
    <name type="scientific">Mobilicoccus caccae</name>
    <dbReference type="NCBI Taxonomy" id="1859295"/>
    <lineage>
        <taxon>Bacteria</taxon>
        <taxon>Bacillati</taxon>
        <taxon>Actinomycetota</taxon>
        <taxon>Actinomycetes</taxon>
        <taxon>Micrococcales</taxon>
        <taxon>Dermatophilaceae</taxon>
        <taxon>Mobilicoccus</taxon>
    </lineage>
</organism>
<protein>
    <submittedName>
        <fullName evidence="1">Uncharacterized protein</fullName>
    </submittedName>
</protein>
<keyword evidence="2" id="KW-1185">Reference proteome</keyword>
<reference evidence="2" key="1">
    <citation type="journal article" date="2019" name="Int. J. Syst. Evol. Microbiol.">
        <title>The Global Catalogue of Microorganisms (GCM) 10K type strain sequencing project: providing services to taxonomists for standard genome sequencing and annotation.</title>
        <authorList>
            <consortium name="The Broad Institute Genomics Platform"/>
            <consortium name="The Broad Institute Genome Sequencing Center for Infectious Disease"/>
            <person name="Wu L."/>
            <person name="Ma J."/>
        </authorList>
    </citation>
    <scope>NUCLEOTIDE SEQUENCE [LARGE SCALE GENOMIC DNA]</scope>
    <source>
        <strain evidence="2">NBRC 113072</strain>
    </source>
</reference>
<dbReference type="Proteomes" id="UP001157126">
    <property type="component" value="Unassembled WGS sequence"/>
</dbReference>
<dbReference type="SUPFAM" id="SSF55920">
    <property type="entry name" value="Creatinase/aminopeptidase"/>
    <property type="match status" value="1"/>
</dbReference>
<accession>A0ABQ6IR11</accession>
<dbReference type="InterPro" id="IPR036005">
    <property type="entry name" value="Creatinase/aminopeptidase-like"/>
</dbReference>